<feature type="compositionally biased region" description="Low complexity" evidence="1">
    <location>
        <begin position="18"/>
        <end position="29"/>
    </location>
</feature>
<feature type="region of interest" description="Disordered" evidence="1">
    <location>
        <begin position="1"/>
        <end position="29"/>
    </location>
</feature>
<accession>A0A3S5A7G7</accession>
<evidence type="ECO:0000313" key="3">
    <source>
        <dbReference type="Proteomes" id="UP000784294"/>
    </source>
</evidence>
<proteinExistence type="predicted"/>
<feature type="region of interest" description="Disordered" evidence="1">
    <location>
        <begin position="62"/>
        <end position="121"/>
    </location>
</feature>
<reference evidence="2" key="1">
    <citation type="submission" date="2018-11" db="EMBL/GenBank/DDBJ databases">
        <authorList>
            <consortium name="Pathogen Informatics"/>
        </authorList>
    </citation>
    <scope>NUCLEOTIDE SEQUENCE</scope>
</reference>
<keyword evidence="3" id="KW-1185">Reference proteome</keyword>
<evidence type="ECO:0000256" key="1">
    <source>
        <dbReference type="SAM" id="MobiDB-lite"/>
    </source>
</evidence>
<organism evidence="2 3">
    <name type="scientific">Protopolystoma xenopodis</name>
    <dbReference type="NCBI Taxonomy" id="117903"/>
    <lineage>
        <taxon>Eukaryota</taxon>
        <taxon>Metazoa</taxon>
        <taxon>Spiralia</taxon>
        <taxon>Lophotrochozoa</taxon>
        <taxon>Platyhelminthes</taxon>
        <taxon>Monogenea</taxon>
        <taxon>Polyopisthocotylea</taxon>
        <taxon>Polystomatidea</taxon>
        <taxon>Polystomatidae</taxon>
        <taxon>Protopolystoma</taxon>
    </lineage>
</organism>
<sequence length="147" mass="16559">MPNFRLPRSCYDPKEATQRPTPTCTTATSPFPWHVTRRVMIPKNRFSPPLDVRGRARLAPCSSNPFNSTCTHKHTDMQTHKRPTFGGRARPDVLPNRPGIICHDNTKERPKSGSLGDQVADPRGAVIPADRLRDTHAYMLLHELGKQ</sequence>
<protein>
    <submittedName>
        <fullName evidence="2">Uncharacterized protein</fullName>
    </submittedName>
</protein>
<gene>
    <name evidence="2" type="ORF">PXEA_LOCUS23220</name>
</gene>
<name>A0A3S5A7G7_9PLAT</name>
<dbReference type="EMBL" id="CAAALY010106209">
    <property type="protein sequence ID" value="VEL29780.1"/>
    <property type="molecule type" value="Genomic_DNA"/>
</dbReference>
<dbReference type="Proteomes" id="UP000784294">
    <property type="component" value="Unassembled WGS sequence"/>
</dbReference>
<comment type="caution">
    <text evidence="2">The sequence shown here is derived from an EMBL/GenBank/DDBJ whole genome shotgun (WGS) entry which is preliminary data.</text>
</comment>
<evidence type="ECO:0000313" key="2">
    <source>
        <dbReference type="EMBL" id="VEL29780.1"/>
    </source>
</evidence>
<dbReference type="AlphaFoldDB" id="A0A3S5A7G7"/>